<dbReference type="Proteomes" id="UP000003160">
    <property type="component" value="Unassembled WGS sequence"/>
</dbReference>
<proteinExistence type="inferred from homology"/>
<feature type="domain" description="PPIase FKBP-type" evidence="8">
    <location>
        <begin position="212"/>
        <end position="299"/>
    </location>
</feature>
<evidence type="ECO:0000256" key="1">
    <source>
        <dbReference type="ARBA" id="ARBA00000971"/>
    </source>
</evidence>
<protein>
    <recommendedName>
        <fullName evidence="6">Peptidyl-prolyl cis-trans isomerase</fullName>
        <ecNumber evidence="6">5.2.1.8</ecNumber>
    </recommendedName>
</protein>
<dbReference type="Gene3D" id="3.10.50.40">
    <property type="match status" value="1"/>
</dbReference>
<dbReference type="InterPro" id="IPR046357">
    <property type="entry name" value="PPIase_dom_sf"/>
</dbReference>
<feature type="chain" id="PRO_5003024877" description="Peptidyl-prolyl cis-trans isomerase" evidence="7">
    <location>
        <begin position="23"/>
        <end position="317"/>
    </location>
</feature>
<keyword evidence="4 5" id="KW-0413">Isomerase</keyword>
<dbReference type="Pfam" id="PF01346">
    <property type="entry name" value="FKBP_N"/>
    <property type="match status" value="1"/>
</dbReference>
<dbReference type="EMBL" id="ACKS01000017">
    <property type="protein sequence ID" value="EFA45285.1"/>
    <property type="molecule type" value="Genomic_DNA"/>
</dbReference>
<dbReference type="RefSeq" id="WP_007174659.1">
    <property type="nucleotide sequence ID" value="NZ_GG704782.1"/>
</dbReference>
<evidence type="ECO:0000256" key="7">
    <source>
        <dbReference type="SAM" id="SignalP"/>
    </source>
</evidence>
<accession>D1PTM5</accession>
<dbReference type="GO" id="GO:0006457">
    <property type="term" value="P:protein folding"/>
    <property type="evidence" value="ECO:0007669"/>
    <property type="project" value="InterPro"/>
</dbReference>
<dbReference type="Gene3D" id="1.10.287.460">
    <property type="entry name" value="Peptidyl-prolyl cis-trans isomerase, FKBP-type, N-terminal domain"/>
    <property type="match status" value="1"/>
</dbReference>
<dbReference type="Pfam" id="PF00254">
    <property type="entry name" value="FKBP_C"/>
    <property type="match status" value="1"/>
</dbReference>
<dbReference type="OrthoDB" id="9814548at2"/>
<dbReference type="PANTHER" id="PTHR43811:SF19">
    <property type="entry name" value="39 KDA FK506-BINDING NUCLEAR PROTEIN"/>
    <property type="match status" value="1"/>
</dbReference>
<feature type="signal peptide" evidence="7">
    <location>
        <begin position="1"/>
        <end position="22"/>
    </location>
</feature>
<sequence length="317" mass="34704">MKKILFVALLFLAGTSVSTVQAGKKKDKKKKVNNTEKVKPLALTSSADSLSYAAGYTATMGLLGYLQNQLHVDTTFLADFVRGYKETLAKGDDPAFTAYMAGTQIANQVKNQIYPGMNKDLEGTADSLRVAAFHEGFLAGVNEDTTVYRTEDARNLYETKSKEIRDAKNAAYKAENEDWLKTNATKPGVNVMASGLQYKVLKAGTGAKPAADQTVEVIYEGKMIDGTVFDATSRHNGRKTDSFRCNQVIKGWTEALTNMNVGSKWEIYIPQELAYGAREAGQIKPYSTLIFTVELVGIEAPESTSDKTKNKMTKNLG</sequence>
<gene>
    <name evidence="9" type="ORF">HMPREF0645_0310</name>
</gene>
<dbReference type="eggNOG" id="COG0545">
    <property type="taxonomic scope" value="Bacteria"/>
</dbReference>
<dbReference type="GO" id="GO:0003755">
    <property type="term" value="F:peptidyl-prolyl cis-trans isomerase activity"/>
    <property type="evidence" value="ECO:0007669"/>
    <property type="project" value="UniProtKB-UniRule"/>
</dbReference>
<comment type="catalytic activity">
    <reaction evidence="1 5 6">
        <text>[protein]-peptidylproline (omega=180) = [protein]-peptidylproline (omega=0)</text>
        <dbReference type="Rhea" id="RHEA:16237"/>
        <dbReference type="Rhea" id="RHEA-COMP:10747"/>
        <dbReference type="Rhea" id="RHEA-COMP:10748"/>
        <dbReference type="ChEBI" id="CHEBI:83833"/>
        <dbReference type="ChEBI" id="CHEBI:83834"/>
        <dbReference type="EC" id="5.2.1.8"/>
    </reaction>
</comment>
<evidence type="ECO:0000256" key="5">
    <source>
        <dbReference type="PROSITE-ProRule" id="PRU00277"/>
    </source>
</evidence>
<comment type="similarity">
    <text evidence="2 6">Belongs to the FKBP-type PPIase family.</text>
</comment>
<dbReference type="InterPro" id="IPR001179">
    <property type="entry name" value="PPIase_FKBP_dom"/>
</dbReference>
<dbReference type="EC" id="5.2.1.8" evidence="6"/>
<name>D1PTM5_9BACT</name>
<keyword evidence="10" id="KW-1185">Reference proteome</keyword>
<evidence type="ECO:0000313" key="9">
    <source>
        <dbReference type="EMBL" id="EFA45285.1"/>
    </source>
</evidence>
<dbReference type="InterPro" id="IPR036944">
    <property type="entry name" value="PPIase_FKBP_N_sf"/>
</dbReference>
<dbReference type="PROSITE" id="PS50059">
    <property type="entry name" value="FKBP_PPIASE"/>
    <property type="match status" value="1"/>
</dbReference>
<dbReference type="AlphaFoldDB" id="D1PTM5"/>
<evidence type="ECO:0000256" key="2">
    <source>
        <dbReference type="ARBA" id="ARBA00006577"/>
    </source>
</evidence>
<reference evidence="9 10" key="1">
    <citation type="submission" date="2009-10" db="EMBL/GenBank/DDBJ databases">
        <authorList>
            <person name="Qin X."/>
            <person name="Bachman B."/>
            <person name="Battles P."/>
            <person name="Bell A."/>
            <person name="Bess C."/>
            <person name="Bickham C."/>
            <person name="Chaboub L."/>
            <person name="Chen D."/>
            <person name="Coyle M."/>
            <person name="Deiros D.R."/>
            <person name="Dinh H."/>
            <person name="Forbes L."/>
            <person name="Fowler G."/>
            <person name="Francisco L."/>
            <person name="Fu Q."/>
            <person name="Gubbala S."/>
            <person name="Hale W."/>
            <person name="Han Y."/>
            <person name="Hemphill L."/>
            <person name="Highlander S.K."/>
            <person name="Hirani K."/>
            <person name="Hogues M."/>
            <person name="Jackson L."/>
            <person name="Jakkamsetti A."/>
            <person name="Javaid M."/>
            <person name="Jiang H."/>
            <person name="Korchina V."/>
            <person name="Kovar C."/>
            <person name="Lara F."/>
            <person name="Lee S."/>
            <person name="Mata R."/>
            <person name="Mathew T."/>
            <person name="Moen C."/>
            <person name="Morales K."/>
            <person name="Munidasa M."/>
            <person name="Nazareth L."/>
            <person name="Ngo R."/>
            <person name="Nguyen L."/>
            <person name="Okwuonu G."/>
            <person name="Ongeri F."/>
            <person name="Patil S."/>
            <person name="Petrosino J."/>
            <person name="Pham C."/>
            <person name="Pham P."/>
            <person name="Pu L.-L."/>
            <person name="Puazo M."/>
            <person name="Raj R."/>
            <person name="Reid J."/>
            <person name="Rouhana J."/>
            <person name="Saada N."/>
            <person name="Shang Y."/>
            <person name="Simmons D."/>
            <person name="Thornton R."/>
            <person name="Warren J."/>
            <person name="Weissenberger G."/>
            <person name="Zhang J."/>
            <person name="Zhang L."/>
            <person name="Zhou C."/>
            <person name="Zhu D."/>
            <person name="Muzny D."/>
            <person name="Worley K."/>
            <person name="Gibbs R."/>
        </authorList>
    </citation>
    <scope>NUCLEOTIDE SEQUENCE [LARGE SCALE GENOMIC DNA]</scope>
    <source>
        <strain evidence="9 10">DSM 17361</strain>
    </source>
</reference>
<keyword evidence="3 5" id="KW-0697">Rotamase</keyword>
<keyword evidence="7" id="KW-0732">Signal</keyword>
<dbReference type="HOGENOM" id="CLU_013615_0_0_10"/>
<evidence type="ECO:0000259" key="8">
    <source>
        <dbReference type="PROSITE" id="PS50059"/>
    </source>
</evidence>
<evidence type="ECO:0000256" key="3">
    <source>
        <dbReference type="ARBA" id="ARBA00023110"/>
    </source>
</evidence>
<dbReference type="SUPFAM" id="SSF54534">
    <property type="entry name" value="FKBP-like"/>
    <property type="match status" value="1"/>
</dbReference>
<evidence type="ECO:0000313" key="10">
    <source>
        <dbReference type="Proteomes" id="UP000003160"/>
    </source>
</evidence>
<dbReference type="PANTHER" id="PTHR43811">
    <property type="entry name" value="FKBP-TYPE PEPTIDYL-PROLYL CIS-TRANS ISOMERASE FKPA"/>
    <property type="match status" value="1"/>
</dbReference>
<dbReference type="InterPro" id="IPR000774">
    <property type="entry name" value="PPIase_FKBP_N"/>
</dbReference>
<evidence type="ECO:0000256" key="6">
    <source>
        <dbReference type="RuleBase" id="RU003915"/>
    </source>
</evidence>
<evidence type="ECO:0000256" key="4">
    <source>
        <dbReference type="ARBA" id="ARBA00023235"/>
    </source>
</evidence>
<organism evidence="9 10">
    <name type="scientific">Hallella bergensis DSM 17361</name>
    <dbReference type="NCBI Taxonomy" id="585502"/>
    <lineage>
        <taxon>Bacteria</taxon>
        <taxon>Pseudomonadati</taxon>
        <taxon>Bacteroidota</taxon>
        <taxon>Bacteroidia</taxon>
        <taxon>Bacteroidales</taxon>
        <taxon>Prevotellaceae</taxon>
        <taxon>Hallella</taxon>
    </lineage>
</organism>
<comment type="caution">
    <text evidence="9">The sequence shown here is derived from an EMBL/GenBank/DDBJ whole genome shotgun (WGS) entry which is preliminary data.</text>
</comment>